<feature type="compositionally biased region" description="Polar residues" evidence="1">
    <location>
        <begin position="23"/>
        <end position="38"/>
    </location>
</feature>
<evidence type="ECO:0000313" key="2">
    <source>
        <dbReference type="RefSeq" id="XP_033765558.1"/>
    </source>
</evidence>
<dbReference type="Pfam" id="PF04910">
    <property type="entry name" value="Tcf25"/>
    <property type="match status" value="1"/>
</dbReference>
<organism evidence="2">
    <name type="scientific">Saccharomyces paradoxus</name>
    <name type="common">Yeast</name>
    <name type="synonym">Saccharomyces douglasii</name>
    <dbReference type="NCBI Taxonomy" id="27291"/>
    <lineage>
        <taxon>Eukaryota</taxon>
        <taxon>Fungi</taxon>
        <taxon>Dikarya</taxon>
        <taxon>Ascomycota</taxon>
        <taxon>Saccharomycotina</taxon>
        <taxon>Saccharomycetes</taxon>
        <taxon>Saccharomycetales</taxon>
        <taxon>Saccharomycetaceae</taxon>
        <taxon>Saccharomyces</taxon>
    </lineage>
</organism>
<feature type="compositionally biased region" description="Basic residues" evidence="1">
    <location>
        <begin position="93"/>
        <end position="108"/>
    </location>
</feature>
<dbReference type="InterPro" id="IPR006994">
    <property type="entry name" value="TCF25/Rqc1"/>
</dbReference>
<evidence type="ECO:0000256" key="1">
    <source>
        <dbReference type="SAM" id="MobiDB-lite"/>
    </source>
</evidence>
<dbReference type="GO" id="GO:0072344">
    <property type="term" value="P:rescue of stalled ribosome"/>
    <property type="evidence" value="ECO:0007669"/>
    <property type="project" value="TreeGrafter"/>
</dbReference>
<dbReference type="GeneID" id="54629772"/>
<dbReference type="RefSeq" id="XP_033765558.1">
    <property type="nucleotide sequence ID" value="XM_033909667.1"/>
</dbReference>
<dbReference type="KEGG" id="spao:SPAR_D05250"/>
<reference evidence="2" key="4">
    <citation type="submission" date="2025-08" db="UniProtKB">
        <authorList>
            <consortium name="RefSeq"/>
        </authorList>
    </citation>
    <scope>IDENTIFICATION</scope>
    <source>
        <strain evidence="2">CBS432</strain>
    </source>
</reference>
<dbReference type="PANTHER" id="PTHR22684">
    <property type="entry name" value="NULP1-RELATED"/>
    <property type="match status" value="1"/>
</dbReference>
<protein>
    <submittedName>
        <fullName evidence="2">Rqc1p</fullName>
    </submittedName>
</protein>
<proteinExistence type="predicted"/>
<dbReference type="OrthoDB" id="205993at2759"/>
<reference evidence="2" key="1">
    <citation type="journal article" date="2017" name="Nat. Genet.">
        <title>Contrasting evolutionary genome dynamics between domesticated and wild yeasts.</title>
        <authorList>
            <person name="Yue J.X."/>
            <person name="Li J."/>
            <person name="Aigrain L."/>
            <person name="Hallin J."/>
            <person name="Persson K."/>
            <person name="Oliver K."/>
            <person name="Bergstrom A."/>
            <person name="Coupland P."/>
            <person name="Warringer J."/>
            <person name="Lagomarsino M.C."/>
            <person name="Fischer G."/>
            <person name="Durbin R."/>
            <person name="Liti G."/>
        </authorList>
    </citation>
    <scope>NUCLEOTIDE SEQUENCE</scope>
    <source>
        <strain evidence="2">CBS432</strain>
    </source>
</reference>
<name>A0A8B8UP73_SACPA</name>
<dbReference type="PANTHER" id="PTHR22684:SF0">
    <property type="entry name" value="RIBOSOME QUALITY CONTROL COMPLEX SUBUNIT TCF25"/>
    <property type="match status" value="1"/>
</dbReference>
<dbReference type="GO" id="GO:1990112">
    <property type="term" value="C:RQC complex"/>
    <property type="evidence" value="ECO:0007669"/>
    <property type="project" value="TreeGrafter"/>
</dbReference>
<reference evidence="2" key="2">
    <citation type="submission" date="2020-01" db="EMBL/GenBank/DDBJ databases">
        <title>Population-level Yeast Reference Genomes.</title>
        <authorList>
            <person name="Yue J.-X."/>
        </authorList>
    </citation>
    <scope>NUCLEOTIDE SEQUENCE</scope>
    <source>
        <strain evidence="2">CBS432</strain>
    </source>
</reference>
<dbReference type="GO" id="GO:1990116">
    <property type="term" value="P:ribosome-associated ubiquitin-dependent protein catabolic process"/>
    <property type="evidence" value="ECO:0007669"/>
    <property type="project" value="TreeGrafter"/>
</dbReference>
<feature type="region of interest" description="Disordered" evidence="1">
    <location>
        <begin position="23"/>
        <end position="126"/>
    </location>
</feature>
<reference evidence="2" key="3">
    <citation type="submission" date="2025-07" db="EMBL/GenBank/DDBJ databases">
        <authorList>
            <consortium name="NCBI Genome Project"/>
        </authorList>
    </citation>
    <scope>NUCLEOTIDE SEQUENCE</scope>
    <source>
        <strain evidence="2">CBS432</strain>
    </source>
</reference>
<dbReference type="VEuPathDB" id="FungiDB:SPAR_D05250"/>
<accession>A0A8B8UP73</accession>
<sequence>MSSRALRRLQDDNALLESLLSNAGANKVTSGKSAATNSQKRENIFSMMDSVRDSDNASDEGQLSEQDEETANTGERDAQSNVQAERITLASKSSRRKKNKKAKRKQKNHTAEAVKYNNSDDDDDDDEEFDKIIQQFKKTDILKYGKSKKNDDTNEEGFFTASEPEEAFSQPWKSFLSLESDPGFTKFPISCLRHSCKFFQDDFKKLDPHTEFKLLFDDISPESLEDIDSMTSTPVSPQQLKQIQRLKRLIRNWGGKDHRLAPNGPGMHPHHLKFTKIRDDWIPTQRGELSMKLLNSDDLLDWQLWERPSDWKDVIQNDVSQWQKFISFYKFEPLNSDLSKKSMMDFYLSVIVHPDHEALINLISSKFPYHVPGLLQVALIFIRQGDRSNTNGLLQRALFVFDRALKGNITFDSLNCQLPYIYFFNRQFYLAIFRYIQSLAQRGVIGTASEWTKVLWSLSPLEDPLGCRYFLDHYFLLDNDYQYIIELSDSPLMNCYKQWNTLGFSLGVVLSYLRIKEMSSARNALLKAFKHHPLQLSELFKEKLLGDHALTKNLSIDGHLAEILELRAYMARFPLLWNKNEEVAFLHNEISNILQDYHNGKVTIDSNDGQNHDGISDSQLPFFIAGIPINLLRFAILSEESSVMAAIPSSIWSDNEVYEFDVLPPMPTSKESIDVIENIKSFINDKDLAVLQAERMQDEDLLNQIRQISLQQYIHQNEESNENEAQ</sequence>
<gene>
    <name evidence="2" type="primary">RQC1</name>
    <name evidence="2" type="ORF">SPAR_D05250</name>
</gene>
<dbReference type="AlphaFoldDB" id="A0A8B8UP73"/>